<keyword evidence="5" id="KW-0378">Hydrolase</keyword>
<dbReference type="AlphaFoldDB" id="A0A8H3BGE8"/>
<comment type="caution">
    <text evidence="10">The sequence shown here is derived from an EMBL/GenBank/DDBJ whole genome shotgun (WGS) entry which is preliminary data.</text>
</comment>
<protein>
    <recommendedName>
        <fullName evidence="9">Lysine-specific metallo-endopeptidase domain-containing protein</fullName>
    </recommendedName>
</protein>
<dbReference type="GO" id="GO:0004222">
    <property type="term" value="F:metalloendopeptidase activity"/>
    <property type="evidence" value="ECO:0007669"/>
    <property type="project" value="InterPro"/>
</dbReference>
<dbReference type="GO" id="GO:0046872">
    <property type="term" value="F:metal ion binding"/>
    <property type="evidence" value="ECO:0007669"/>
    <property type="project" value="UniProtKB-KW"/>
</dbReference>
<accession>A0A8H3BGE8</accession>
<dbReference type="Proteomes" id="UP000663843">
    <property type="component" value="Unassembled WGS sequence"/>
</dbReference>
<evidence type="ECO:0000256" key="1">
    <source>
        <dbReference type="ARBA" id="ARBA00001947"/>
    </source>
</evidence>
<sequence>MDRIGTSIECSVAVLLRPLEERCPTEDTRRSLADSDGASKPRGCACALLGVRIGPSHLLAVLPRGTRQSSFKRTRSRRLPSISSPWLMFTLVIALLVALCGFVSATPGLSLSISTPQSAANIDELSVISTITNTGKFPLRLLNHPQTVLSHLPTRIFDIRRGNSTPEFTGMIVHYSPDYVIQKNNSVDFTFLAPGQTSEHVHALAGVYNFTSTGVGEYEIKAYNRFHHVDVSGRVVSFDAGTQTTRFELTGGLARSQKLALKNFGSFNQPTQMLQNGCTPDQQNMITEAVTYADQYISNALTYLQTLSGDTPRYGTWFGMYDPQRVETVKSHYANSVGRAMLSTYDCMPDSCQDGSVAYVWRQQPGVIHFCGWFWTRPAYGSNSKAGTIIHELTHFTGTEDYVYGGAGSMDLARSTPAVAVMNADNHMYFAENYPALQ</sequence>
<dbReference type="GO" id="GO:0006508">
    <property type="term" value="P:proteolysis"/>
    <property type="evidence" value="ECO:0007669"/>
    <property type="project" value="UniProtKB-KW"/>
</dbReference>
<evidence type="ECO:0000313" key="11">
    <source>
        <dbReference type="Proteomes" id="UP000663843"/>
    </source>
</evidence>
<keyword evidence="8" id="KW-0472">Membrane</keyword>
<evidence type="ECO:0000259" key="9">
    <source>
        <dbReference type="SMART" id="SM01351"/>
    </source>
</evidence>
<dbReference type="InterPro" id="IPR050414">
    <property type="entry name" value="Fungal_M35_metalloproteases"/>
</dbReference>
<dbReference type="InterPro" id="IPR024079">
    <property type="entry name" value="MetalloPept_cat_dom_sf"/>
</dbReference>
<comment type="similarity">
    <text evidence="2">Belongs to the peptidase M35 family.</text>
</comment>
<evidence type="ECO:0000256" key="8">
    <source>
        <dbReference type="SAM" id="Phobius"/>
    </source>
</evidence>
<evidence type="ECO:0000256" key="6">
    <source>
        <dbReference type="ARBA" id="ARBA00022833"/>
    </source>
</evidence>
<keyword evidence="8" id="KW-1133">Transmembrane helix</keyword>
<organism evidence="10 11">
    <name type="scientific">Rhizoctonia solani</name>
    <dbReference type="NCBI Taxonomy" id="456999"/>
    <lineage>
        <taxon>Eukaryota</taxon>
        <taxon>Fungi</taxon>
        <taxon>Dikarya</taxon>
        <taxon>Basidiomycota</taxon>
        <taxon>Agaricomycotina</taxon>
        <taxon>Agaricomycetes</taxon>
        <taxon>Cantharellales</taxon>
        <taxon>Ceratobasidiaceae</taxon>
        <taxon>Rhizoctonia</taxon>
    </lineage>
</organism>
<dbReference type="SUPFAM" id="SSF55486">
    <property type="entry name" value="Metalloproteases ('zincins'), catalytic domain"/>
    <property type="match status" value="1"/>
</dbReference>
<evidence type="ECO:0000256" key="5">
    <source>
        <dbReference type="ARBA" id="ARBA00022801"/>
    </source>
</evidence>
<evidence type="ECO:0000256" key="2">
    <source>
        <dbReference type="ARBA" id="ARBA00010279"/>
    </source>
</evidence>
<name>A0A8H3BGE8_9AGAM</name>
<feature type="transmembrane region" description="Helical" evidence="8">
    <location>
        <begin position="86"/>
        <end position="105"/>
    </location>
</feature>
<keyword evidence="4" id="KW-0479">Metal-binding</keyword>
<evidence type="ECO:0000256" key="4">
    <source>
        <dbReference type="ARBA" id="ARBA00022723"/>
    </source>
</evidence>
<dbReference type="EMBL" id="CAJMWT010002815">
    <property type="protein sequence ID" value="CAE6455338.1"/>
    <property type="molecule type" value="Genomic_DNA"/>
</dbReference>
<evidence type="ECO:0000256" key="3">
    <source>
        <dbReference type="ARBA" id="ARBA00022670"/>
    </source>
</evidence>
<evidence type="ECO:0000256" key="7">
    <source>
        <dbReference type="ARBA" id="ARBA00023049"/>
    </source>
</evidence>
<proteinExistence type="inferred from homology"/>
<keyword evidence="7" id="KW-0482">Metalloprotease</keyword>
<evidence type="ECO:0000313" key="10">
    <source>
        <dbReference type="EMBL" id="CAE6455338.1"/>
    </source>
</evidence>
<dbReference type="Pfam" id="PF14521">
    <property type="entry name" value="Aspzincin_M35"/>
    <property type="match status" value="1"/>
</dbReference>
<dbReference type="PANTHER" id="PTHR37016:SF3">
    <property type="entry name" value="NEUTRAL PROTEASE 2-RELATED"/>
    <property type="match status" value="1"/>
</dbReference>
<keyword evidence="8" id="KW-0812">Transmembrane</keyword>
<keyword evidence="3" id="KW-0645">Protease</keyword>
<comment type="cofactor">
    <cofactor evidence="1">
        <name>Zn(2+)</name>
        <dbReference type="ChEBI" id="CHEBI:29105"/>
    </cofactor>
</comment>
<dbReference type="PANTHER" id="PTHR37016">
    <property type="match status" value="1"/>
</dbReference>
<dbReference type="Gene3D" id="3.40.390.10">
    <property type="entry name" value="Collagenase (Catalytic Domain)"/>
    <property type="match status" value="1"/>
</dbReference>
<dbReference type="InterPro" id="IPR029463">
    <property type="entry name" value="Lys_MEP"/>
</dbReference>
<dbReference type="SMART" id="SM01351">
    <property type="entry name" value="Aspzincin_M35"/>
    <property type="match status" value="1"/>
</dbReference>
<feature type="domain" description="Lysine-specific metallo-endopeptidase" evidence="9">
    <location>
        <begin position="302"/>
        <end position="432"/>
    </location>
</feature>
<dbReference type="Gene3D" id="2.60.40.2970">
    <property type="match status" value="1"/>
</dbReference>
<gene>
    <name evidence="10" type="ORF">RDB_LOCUS90829</name>
</gene>
<keyword evidence="6" id="KW-0862">Zinc</keyword>
<reference evidence="10" key="1">
    <citation type="submission" date="2021-01" db="EMBL/GenBank/DDBJ databases">
        <authorList>
            <person name="Kaushik A."/>
        </authorList>
    </citation>
    <scope>NUCLEOTIDE SEQUENCE</scope>
    <source>
        <strain evidence="10">AG2-2IIIB</strain>
    </source>
</reference>